<dbReference type="Proteomes" id="UP000092600">
    <property type="component" value="Unassembled WGS sequence"/>
</dbReference>
<evidence type="ECO:0000313" key="4">
    <source>
        <dbReference type="Proteomes" id="UP000092600"/>
    </source>
</evidence>
<dbReference type="Gene3D" id="3.40.50.2000">
    <property type="entry name" value="Glycogen Phosphorylase B"/>
    <property type="match status" value="2"/>
</dbReference>
<keyword evidence="2 3" id="KW-0808">Transferase</keyword>
<dbReference type="AlphaFoldDB" id="A0A199UZK9"/>
<dbReference type="Proteomes" id="UP000515123">
    <property type="component" value="Linkage group 9"/>
</dbReference>
<proteinExistence type="inferred from homology"/>
<dbReference type="GO" id="GO:0080044">
    <property type="term" value="F:quercetin 7-O-glucosyltransferase activity"/>
    <property type="evidence" value="ECO:0007669"/>
    <property type="project" value="TreeGrafter"/>
</dbReference>
<protein>
    <submittedName>
        <fullName evidence="3 6">UDP-glycosyltransferase 83A1</fullName>
    </submittedName>
</protein>
<dbReference type="GO" id="GO:0080043">
    <property type="term" value="F:quercetin 3-O-glucosyltransferase activity"/>
    <property type="evidence" value="ECO:0007669"/>
    <property type="project" value="TreeGrafter"/>
</dbReference>
<evidence type="ECO:0000256" key="1">
    <source>
        <dbReference type="ARBA" id="ARBA00009995"/>
    </source>
</evidence>
<name>A0A199UZK9_ANACO</name>
<dbReference type="GeneID" id="109714741"/>
<dbReference type="STRING" id="4615.A0A199UZK9"/>
<evidence type="ECO:0000256" key="2">
    <source>
        <dbReference type="ARBA" id="ARBA00022679"/>
    </source>
</evidence>
<accession>A0A199UZK9</accession>
<dbReference type="PANTHER" id="PTHR11926">
    <property type="entry name" value="GLUCOSYL/GLUCURONOSYL TRANSFERASES"/>
    <property type="match status" value="1"/>
</dbReference>
<reference evidence="3 4" key="1">
    <citation type="journal article" date="2016" name="DNA Res.">
        <title>The draft genome of MD-2 pineapple using hybrid error correction of long reads.</title>
        <authorList>
            <person name="Redwan R.M."/>
            <person name="Saidin A."/>
            <person name="Kumar S.V."/>
        </authorList>
    </citation>
    <scope>NUCLEOTIDE SEQUENCE [LARGE SCALE GENOMIC DNA]</scope>
    <source>
        <strain evidence="4">cv. MD2</strain>
        <tissue evidence="3">Leaf</tissue>
    </source>
</reference>
<dbReference type="Pfam" id="PF00201">
    <property type="entry name" value="UDPGT"/>
    <property type="match status" value="1"/>
</dbReference>
<dbReference type="Gramene" id="Aco017578.1.mrna1">
    <property type="protein sequence ID" value="Aco017578.1.mrna1"/>
    <property type="gene ID" value="Aco017578.1.path1"/>
</dbReference>
<reference evidence="6" key="2">
    <citation type="submission" date="2025-04" db="UniProtKB">
        <authorList>
            <consortium name="RefSeq"/>
        </authorList>
    </citation>
    <scope>IDENTIFICATION</scope>
    <source>
        <tissue evidence="6">Leaf</tissue>
    </source>
</reference>
<dbReference type="FunFam" id="3.40.50.2000:FF:000108">
    <property type="entry name" value="UDP-glycosyltransferase 83A1"/>
    <property type="match status" value="1"/>
</dbReference>
<evidence type="ECO:0000313" key="3">
    <source>
        <dbReference type="EMBL" id="OAY70247.1"/>
    </source>
</evidence>
<dbReference type="SUPFAM" id="SSF53756">
    <property type="entry name" value="UDP-Glycosyltransferase/glycogen phosphorylase"/>
    <property type="match status" value="1"/>
</dbReference>
<comment type="similarity">
    <text evidence="1">Belongs to the UDP-glycosyltransferase family.</text>
</comment>
<dbReference type="PANTHER" id="PTHR11926:SF1412">
    <property type="entry name" value="UDP-GLYCOSYLTRANSFERASE 83A1-LIKE"/>
    <property type="match status" value="1"/>
</dbReference>
<organism evidence="3 4">
    <name type="scientific">Ananas comosus</name>
    <name type="common">Pineapple</name>
    <name type="synonym">Ananas ananas</name>
    <dbReference type="NCBI Taxonomy" id="4615"/>
    <lineage>
        <taxon>Eukaryota</taxon>
        <taxon>Viridiplantae</taxon>
        <taxon>Streptophyta</taxon>
        <taxon>Embryophyta</taxon>
        <taxon>Tracheophyta</taxon>
        <taxon>Spermatophyta</taxon>
        <taxon>Magnoliopsida</taxon>
        <taxon>Liliopsida</taxon>
        <taxon>Poales</taxon>
        <taxon>Bromeliaceae</taxon>
        <taxon>Bromelioideae</taxon>
        <taxon>Ananas</taxon>
    </lineage>
</organism>
<dbReference type="OrthoDB" id="5835829at2759"/>
<dbReference type="RefSeq" id="XP_020095027.1">
    <property type="nucleotide sequence ID" value="XM_020239438.1"/>
</dbReference>
<evidence type="ECO:0000313" key="5">
    <source>
        <dbReference type="Proteomes" id="UP000515123"/>
    </source>
</evidence>
<sequence>MENSSHVVILPFPAQGHVIPLMELSHCLVEHGFKITFVNTDFNHRRILSALSEKGDLCRGINMVSIPDGLGPGEDRNDLGRLTEGFTVVMPGHLEKLIREINDAEGESCKIKWMVADANMGWSFAVAKKMGIRAVSFWPPSAALLAFMLRIPKFIEDGVLDERGLPKRKETIQLSPGMVPIETTEFSWNHIGDPKGQPIIFQLILQNNQATELADVIICNSFHEIEPATFALHPNILPIGPLMADQKFEKPIGHFWQEDMTCLHWLNEQPNNSVVYVAFGSFTVFDRIQLEELAHGLELTEQPFLWVVRADFTDGSSNEWLEGFRTRVKGQGMIVSWSPQQQVLAHPSIACFISHCGWNSTMEGVRNGVPFLCWPYFTDQFLNQSYICNSWRIGFKLTPDERGIISRERIKEKVEELLADEELKARACLWRDIAHRSINEGGSSYENFKKFVNIISQDH</sequence>
<evidence type="ECO:0000313" key="6">
    <source>
        <dbReference type="RefSeq" id="XP_020095027.1"/>
    </source>
</evidence>
<keyword evidence="5" id="KW-1185">Reference proteome</keyword>
<dbReference type="InterPro" id="IPR002213">
    <property type="entry name" value="UDP_glucos_trans"/>
</dbReference>
<dbReference type="FunFam" id="3.40.50.2000:FF:000061">
    <property type="entry name" value="UDP-glycosyltransferase 83A1"/>
    <property type="match status" value="1"/>
</dbReference>
<dbReference type="CDD" id="cd03784">
    <property type="entry name" value="GT1_Gtf-like"/>
    <property type="match status" value="1"/>
</dbReference>
<gene>
    <name evidence="6" type="primary">LOC109714741</name>
    <name evidence="3" type="ORF">ACMD2_06179</name>
</gene>
<dbReference type="EMBL" id="LSRQ01003987">
    <property type="protein sequence ID" value="OAY70247.1"/>
    <property type="molecule type" value="Genomic_DNA"/>
</dbReference>